<dbReference type="GO" id="GO:0005886">
    <property type="term" value="C:plasma membrane"/>
    <property type="evidence" value="ECO:0007669"/>
    <property type="project" value="UniProtKB-SubCell"/>
</dbReference>
<keyword evidence="2" id="KW-1003">Cell membrane</keyword>
<evidence type="ECO:0000256" key="4">
    <source>
        <dbReference type="ARBA" id="ARBA00022989"/>
    </source>
</evidence>
<comment type="caution">
    <text evidence="7">The sequence shown here is derived from an EMBL/GenBank/DDBJ whole genome shotgun (WGS) entry which is preliminary data.</text>
</comment>
<dbReference type="OrthoDB" id="3176438at2"/>
<keyword evidence="3 6" id="KW-0812">Transmembrane</keyword>
<evidence type="ECO:0000256" key="1">
    <source>
        <dbReference type="ARBA" id="ARBA00004651"/>
    </source>
</evidence>
<comment type="subcellular location">
    <subcellularLocation>
        <location evidence="1">Cell membrane</location>
        <topology evidence="1">Multi-pass membrane protein</topology>
    </subcellularLocation>
</comment>
<dbReference type="AlphaFoldDB" id="A0A168L8G7"/>
<dbReference type="EMBL" id="LVJH01000017">
    <property type="protein sequence ID" value="OAB43022.1"/>
    <property type="molecule type" value="Genomic_DNA"/>
</dbReference>
<reference evidence="7 8" key="1">
    <citation type="submission" date="2016-03" db="EMBL/GenBank/DDBJ databases">
        <title>Draft genome sequence of Paenibacillus glacialis DSM 22343.</title>
        <authorList>
            <person name="Shin S.-K."/>
            <person name="Yi H."/>
        </authorList>
    </citation>
    <scope>NUCLEOTIDE SEQUENCE [LARGE SCALE GENOMIC DNA]</scope>
    <source>
        <strain evidence="7 8">DSM 22343</strain>
    </source>
</reference>
<dbReference type="PANTHER" id="PTHR33931:SF2">
    <property type="entry name" value="HOLIN-LIKE PROTEIN CIDA"/>
    <property type="match status" value="1"/>
</dbReference>
<keyword evidence="8" id="KW-1185">Reference proteome</keyword>
<evidence type="ECO:0000256" key="3">
    <source>
        <dbReference type="ARBA" id="ARBA00022692"/>
    </source>
</evidence>
<gene>
    <name evidence="7" type="ORF">PGLA_10250</name>
</gene>
<evidence type="ECO:0000256" key="2">
    <source>
        <dbReference type="ARBA" id="ARBA00022475"/>
    </source>
</evidence>
<dbReference type="Pfam" id="PF03788">
    <property type="entry name" value="LrgA"/>
    <property type="match status" value="1"/>
</dbReference>
<sequence length="123" mass="13699">MMNLIKGILQVAALMLFSMLMNQITSWLHLPVPGSIVGIVVIFILLETHIIRLEWIDIGAKWLLAELLLLFVPAAVGVMKYIPMLQTDGIRILIVVLISTFTVMVSTGLMATRISKKKEKRAA</sequence>
<feature type="transmembrane region" description="Helical" evidence="6">
    <location>
        <begin position="63"/>
        <end position="83"/>
    </location>
</feature>
<dbReference type="NCBIfam" id="NF002460">
    <property type="entry name" value="PRK01658.1"/>
    <property type="match status" value="1"/>
</dbReference>
<accession>A0A168L8G7</accession>
<evidence type="ECO:0000256" key="6">
    <source>
        <dbReference type="SAM" id="Phobius"/>
    </source>
</evidence>
<dbReference type="Proteomes" id="UP000076967">
    <property type="component" value="Unassembled WGS sequence"/>
</dbReference>
<evidence type="ECO:0000313" key="7">
    <source>
        <dbReference type="EMBL" id="OAB43022.1"/>
    </source>
</evidence>
<keyword evidence="5 6" id="KW-0472">Membrane</keyword>
<protein>
    <submittedName>
        <fullName evidence="7">Holin</fullName>
    </submittedName>
</protein>
<organism evidence="7 8">
    <name type="scientific">Paenibacillus glacialis</name>
    <dbReference type="NCBI Taxonomy" id="494026"/>
    <lineage>
        <taxon>Bacteria</taxon>
        <taxon>Bacillati</taxon>
        <taxon>Bacillota</taxon>
        <taxon>Bacilli</taxon>
        <taxon>Bacillales</taxon>
        <taxon>Paenibacillaceae</taxon>
        <taxon>Paenibacillus</taxon>
    </lineage>
</organism>
<evidence type="ECO:0000313" key="8">
    <source>
        <dbReference type="Proteomes" id="UP000076967"/>
    </source>
</evidence>
<keyword evidence="4 6" id="KW-1133">Transmembrane helix</keyword>
<dbReference type="PANTHER" id="PTHR33931">
    <property type="entry name" value="HOLIN-LIKE PROTEIN CIDA-RELATED"/>
    <property type="match status" value="1"/>
</dbReference>
<feature type="transmembrane region" description="Helical" evidence="6">
    <location>
        <begin position="32"/>
        <end position="51"/>
    </location>
</feature>
<dbReference type="STRING" id="494026.PGLA_10250"/>
<dbReference type="RefSeq" id="WP_068532571.1">
    <property type="nucleotide sequence ID" value="NZ_LVJH01000017.1"/>
</dbReference>
<evidence type="ECO:0000256" key="5">
    <source>
        <dbReference type="ARBA" id="ARBA00023136"/>
    </source>
</evidence>
<feature type="transmembrane region" description="Helical" evidence="6">
    <location>
        <begin position="89"/>
        <end position="111"/>
    </location>
</feature>
<proteinExistence type="predicted"/>
<name>A0A168L8G7_9BACL</name>
<dbReference type="InterPro" id="IPR005538">
    <property type="entry name" value="LrgA/CidA"/>
</dbReference>